<proteinExistence type="predicted"/>
<protein>
    <submittedName>
        <fullName evidence="2">Uncharacterized protein</fullName>
    </submittedName>
</protein>
<dbReference type="Proteomes" id="UP000886998">
    <property type="component" value="Unassembled WGS sequence"/>
</dbReference>
<accession>A0A8X6XQ76</accession>
<dbReference type="AlphaFoldDB" id="A0A8X6XQ76"/>
<reference evidence="2" key="1">
    <citation type="submission" date="2020-08" db="EMBL/GenBank/DDBJ databases">
        <title>Multicomponent nature underlies the extraordinary mechanical properties of spider dragline silk.</title>
        <authorList>
            <person name="Kono N."/>
            <person name="Nakamura H."/>
            <person name="Mori M."/>
            <person name="Yoshida Y."/>
            <person name="Ohtoshi R."/>
            <person name="Malay A.D."/>
            <person name="Moran D.A.P."/>
            <person name="Tomita M."/>
            <person name="Numata K."/>
            <person name="Arakawa K."/>
        </authorList>
    </citation>
    <scope>NUCLEOTIDE SEQUENCE</scope>
</reference>
<keyword evidence="3" id="KW-1185">Reference proteome</keyword>
<dbReference type="EMBL" id="BMAV01000809">
    <property type="protein sequence ID" value="GFY38368.1"/>
    <property type="molecule type" value="Genomic_DNA"/>
</dbReference>
<dbReference type="OrthoDB" id="6437576at2759"/>
<comment type="caution">
    <text evidence="2">The sequence shown here is derived from an EMBL/GenBank/DDBJ whole genome shotgun (WGS) entry which is preliminary data.</text>
</comment>
<sequence>MEIHTDKTRSYIWCKNCPEIQPLTPKHIFECPGFSPKALKQALIPLMDSLQEMRSSVARNSGMGSRSSCHFGGFIFLANSMDTRATTTIFYFTYEV</sequence>
<organism evidence="2 3">
    <name type="scientific">Trichonephila inaurata madagascariensis</name>
    <dbReference type="NCBI Taxonomy" id="2747483"/>
    <lineage>
        <taxon>Eukaryota</taxon>
        <taxon>Metazoa</taxon>
        <taxon>Ecdysozoa</taxon>
        <taxon>Arthropoda</taxon>
        <taxon>Chelicerata</taxon>
        <taxon>Arachnida</taxon>
        <taxon>Araneae</taxon>
        <taxon>Araneomorphae</taxon>
        <taxon>Entelegynae</taxon>
        <taxon>Araneoidea</taxon>
        <taxon>Nephilidae</taxon>
        <taxon>Trichonephila</taxon>
        <taxon>Trichonephila inaurata</taxon>
    </lineage>
</organism>
<evidence type="ECO:0000313" key="3">
    <source>
        <dbReference type="Proteomes" id="UP000886998"/>
    </source>
</evidence>
<gene>
    <name evidence="1" type="ORF">TNIN_322241</name>
    <name evidence="2" type="ORF">TNIN_464181</name>
</gene>
<evidence type="ECO:0000313" key="2">
    <source>
        <dbReference type="EMBL" id="GFY58147.1"/>
    </source>
</evidence>
<name>A0A8X6XQ76_9ARAC</name>
<evidence type="ECO:0000313" key="1">
    <source>
        <dbReference type="EMBL" id="GFY38368.1"/>
    </source>
</evidence>
<dbReference type="EMBL" id="BMAV01011934">
    <property type="protein sequence ID" value="GFY58147.1"/>
    <property type="molecule type" value="Genomic_DNA"/>
</dbReference>